<dbReference type="PROSITE" id="PS51278">
    <property type="entry name" value="GATASE_TYPE_2"/>
    <property type="match status" value="1"/>
</dbReference>
<evidence type="ECO:0000259" key="14">
    <source>
        <dbReference type="PROSITE" id="PS51278"/>
    </source>
</evidence>
<evidence type="ECO:0000256" key="2">
    <source>
        <dbReference type="ARBA" id="ARBA00022598"/>
    </source>
</evidence>
<keyword evidence="5 9" id="KW-0067">ATP-binding</keyword>
<dbReference type="InterPro" id="IPR006426">
    <property type="entry name" value="Asn_synth_AEB"/>
</dbReference>
<keyword evidence="7 10" id="KW-0315">Glutamine amidotransferase</keyword>
<evidence type="ECO:0000256" key="8">
    <source>
        <dbReference type="ARBA" id="ARBA00048741"/>
    </source>
</evidence>
<evidence type="ECO:0000256" key="4">
    <source>
        <dbReference type="ARBA" id="ARBA00022741"/>
    </source>
</evidence>
<evidence type="ECO:0000256" key="7">
    <source>
        <dbReference type="ARBA" id="ARBA00022962"/>
    </source>
</evidence>
<dbReference type="Pfam" id="PF00733">
    <property type="entry name" value="Asn_synthase"/>
    <property type="match status" value="1"/>
</dbReference>
<dbReference type="NCBIfam" id="NF006949">
    <property type="entry name" value="PRK09431.1"/>
    <property type="match status" value="1"/>
</dbReference>
<evidence type="ECO:0000256" key="3">
    <source>
        <dbReference type="ARBA" id="ARBA00022605"/>
    </source>
</evidence>
<dbReference type="PIRSF" id="PIRSF001589">
    <property type="entry name" value="Asn_synthetase_glu-h"/>
    <property type="match status" value="1"/>
</dbReference>
<keyword evidence="3 10" id="KW-0028">Amino-acid biosynthesis</keyword>
<feature type="region of interest" description="Disordered" evidence="13">
    <location>
        <begin position="565"/>
        <end position="587"/>
    </location>
</feature>
<dbReference type="PANTHER" id="PTHR11772">
    <property type="entry name" value="ASPARAGINE SYNTHETASE"/>
    <property type="match status" value="1"/>
</dbReference>
<keyword evidence="2" id="KW-0436">Ligase</keyword>
<sequence>MCGILAVLGCADDSQAKRVRVLELSRRLKHRGPDWSGLYQHGDFYLTHQRLAIVDPASGDQPLYNEDEKIVVTVNGEIYNHEELRKLMPKHKFRTGSDCDVIAHLYEEYGDKFLDMLDGMFSFVLLDCRDNSFLVARDAIGITSLYIGWGLDGSIWISSELKGLHDECEHFEAFPPGHLYSSKSGGLKRWYNPPWFSESIPSTPYDPLALRRAFEKAVIKRLMTDVPFGVLLSGGLDSSLVASVTSRYMAGTKAAKQWGSQLHSFCVGLEGSPDLKAAKEVADYLGTVHHEFHFTVQDGIDAIEDVIYHIETYDVTTIRASTPMFLMSRKIKSLGVKMVLSGEGADEIFGGYLYFHKAPNKEEFHRENCHKLKALHQYDCLRANKATSAWGLEARVPFLDKEFLNVAMSIDPEWKLIKPDQGRIEKWIMRRAFDDEERPYLPKHILYRQKEQFSDGVGYSWIDGLKAHAEEHVTDRMMLNADHIFPHNTPTSKEAYYYRMIFERFFPQNSARLTVPGGASVACSTPTAVLWDASWSKNLDPSGRAAIGVHNSGYEKHLANGNLTTSKITDSAPMRDGVGAPGLTIRG</sequence>
<organism evidence="15">
    <name type="scientific">Salvia splendens</name>
    <name type="common">Scarlet sage</name>
    <dbReference type="NCBI Taxonomy" id="180675"/>
    <lineage>
        <taxon>Eukaryota</taxon>
        <taxon>Viridiplantae</taxon>
        <taxon>Streptophyta</taxon>
        <taxon>Embryophyta</taxon>
        <taxon>Tracheophyta</taxon>
        <taxon>Spermatophyta</taxon>
        <taxon>Magnoliopsida</taxon>
        <taxon>eudicotyledons</taxon>
        <taxon>Gunneridae</taxon>
        <taxon>Pentapetalae</taxon>
        <taxon>asterids</taxon>
        <taxon>lamiids</taxon>
        <taxon>Lamiales</taxon>
        <taxon>Lamiaceae</taxon>
        <taxon>Nepetoideae</taxon>
        <taxon>Mentheae</taxon>
        <taxon>Salviinae</taxon>
        <taxon>Salvia</taxon>
        <taxon>Salvia subgen. Calosphace</taxon>
        <taxon>core Calosphace</taxon>
    </lineage>
</organism>
<gene>
    <name evidence="15" type="ORF">SASPL_155352</name>
</gene>
<dbReference type="InterPro" id="IPR017932">
    <property type="entry name" value="GATase_2_dom"/>
</dbReference>
<evidence type="ECO:0000256" key="6">
    <source>
        <dbReference type="ARBA" id="ARBA00022888"/>
    </source>
</evidence>
<feature type="binding site" evidence="11">
    <location>
        <begin position="341"/>
        <end position="342"/>
    </location>
    <ligand>
        <name>ATP</name>
        <dbReference type="ChEBI" id="CHEBI:30616"/>
    </ligand>
</feature>
<dbReference type="InterPro" id="IPR033738">
    <property type="entry name" value="AsnB_N"/>
</dbReference>
<dbReference type="PANTHER" id="PTHR11772:SF48">
    <property type="entry name" value="ASPARAGINE SYNTHETASE [GLUTAMINE-HYDROLYZING] 1"/>
    <property type="match status" value="1"/>
</dbReference>
<dbReference type="GO" id="GO:0006529">
    <property type="term" value="P:asparagine biosynthetic process"/>
    <property type="evidence" value="ECO:0007669"/>
    <property type="project" value="UniProtKB-KW"/>
</dbReference>
<accession>A0A8X8W1P5</accession>
<comment type="pathway">
    <text evidence="1">Amino-acid biosynthesis; L-asparagine biosynthesis; L-asparagine from L-aspartate (L-Gln route): step 1/1.</text>
</comment>
<dbReference type="GO" id="GO:0006950">
    <property type="term" value="P:response to stress"/>
    <property type="evidence" value="ECO:0007669"/>
    <property type="project" value="UniProtKB-ARBA"/>
</dbReference>
<dbReference type="AlphaFoldDB" id="A0A8X8W1P5"/>
<dbReference type="Gene3D" id="3.40.50.620">
    <property type="entry name" value="HUPs"/>
    <property type="match status" value="1"/>
</dbReference>
<dbReference type="Gene3D" id="3.60.20.10">
    <property type="entry name" value="Glutamine Phosphoribosylpyrophosphate, subunit 1, domain 1"/>
    <property type="match status" value="1"/>
</dbReference>
<feature type="site" description="Important for beta-aspartyl-AMP intermediate formation" evidence="12">
    <location>
        <position position="343"/>
    </location>
</feature>
<dbReference type="Pfam" id="PF13537">
    <property type="entry name" value="GATase_7"/>
    <property type="match status" value="1"/>
</dbReference>
<dbReference type="EMBL" id="PNBA02000022">
    <property type="protein sequence ID" value="KAG6386450.1"/>
    <property type="molecule type" value="Genomic_DNA"/>
</dbReference>
<evidence type="ECO:0000256" key="12">
    <source>
        <dbReference type="PIRSR" id="PIRSR001589-3"/>
    </source>
</evidence>
<reference evidence="15" key="2">
    <citation type="submission" date="2020-08" db="EMBL/GenBank/DDBJ databases">
        <title>Plant Genome Project.</title>
        <authorList>
            <person name="Zhang R.-G."/>
        </authorList>
    </citation>
    <scope>NUCLEOTIDE SEQUENCE</scope>
    <source>
        <strain evidence="15">Huo1</strain>
        <tissue evidence="15">Leaf</tissue>
    </source>
</reference>
<dbReference type="NCBIfam" id="TIGR01536">
    <property type="entry name" value="asn_synth_AEB"/>
    <property type="match status" value="1"/>
</dbReference>
<dbReference type="FunFam" id="3.60.20.10:FF:000024">
    <property type="entry name" value="Asparagine synthetase [glutamine-hydrolyzing]"/>
    <property type="match status" value="1"/>
</dbReference>
<feature type="binding site" evidence="11">
    <location>
        <position position="267"/>
    </location>
    <ligand>
        <name>ATP</name>
        <dbReference type="ChEBI" id="CHEBI:30616"/>
    </ligand>
</feature>
<reference evidence="15" key="1">
    <citation type="submission" date="2018-01" db="EMBL/GenBank/DDBJ databases">
        <authorList>
            <person name="Mao J.F."/>
        </authorList>
    </citation>
    <scope>NUCLEOTIDE SEQUENCE</scope>
    <source>
        <strain evidence="15">Huo1</strain>
        <tissue evidence="15">Leaf</tissue>
    </source>
</reference>
<protein>
    <recommendedName>
        <fullName evidence="9">Asparagine synthetase [glutamine-hydrolyzing]</fullName>
        <ecNumber evidence="9">6.3.5.4</ecNumber>
    </recommendedName>
</protein>
<evidence type="ECO:0000313" key="16">
    <source>
        <dbReference type="Proteomes" id="UP000298416"/>
    </source>
</evidence>
<dbReference type="InterPro" id="IPR050795">
    <property type="entry name" value="Asn_Synthetase"/>
</dbReference>
<feature type="binding site" evidence="11">
    <location>
        <position position="98"/>
    </location>
    <ligand>
        <name>L-glutamine</name>
        <dbReference type="ChEBI" id="CHEBI:58359"/>
    </ligand>
</feature>
<evidence type="ECO:0000256" key="5">
    <source>
        <dbReference type="ARBA" id="ARBA00022840"/>
    </source>
</evidence>
<dbReference type="InterPro" id="IPR001962">
    <property type="entry name" value="Asn_synthase"/>
</dbReference>
<keyword evidence="4 9" id="KW-0547">Nucleotide-binding</keyword>
<dbReference type="GO" id="GO:0005829">
    <property type="term" value="C:cytosol"/>
    <property type="evidence" value="ECO:0007669"/>
    <property type="project" value="TreeGrafter"/>
</dbReference>
<proteinExistence type="predicted"/>
<evidence type="ECO:0000256" key="13">
    <source>
        <dbReference type="SAM" id="MobiDB-lite"/>
    </source>
</evidence>
<dbReference type="GO" id="GO:0005524">
    <property type="term" value="F:ATP binding"/>
    <property type="evidence" value="ECO:0007669"/>
    <property type="project" value="UniProtKB-KW"/>
</dbReference>
<comment type="caution">
    <text evidence="15">The sequence shown here is derived from an EMBL/GenBank/DDBJ whole genome shotgun (WGS) entry which is preliminary data.</text>
</comment>
<dbReference type="GO" id="GO:0004066">
    <property type="term" value="F:asparagine synthase (glutamine-hydrolyzing) activity"/>
    <property type="evidence" value="ECO:0007669"/>
    <property type="project" value="UniProtKB-EC"/>
</dbReference>
<dbReference type="Proteomes" id="UP000298416">
    <property type="component" value="Unassembled WGS sequence"/>
</dbReference>
<feature type="domain" description="Glutamine amidotransferase type-2" evidence="14">
    <location>
        <begin position="2"/>
        <end position="185"/>
    </location>
</feature>
<dbReference type="SUPFAM" id="SSF56235">
    <property type="entry name" value="N-terminal nucleophile aminohydrolases (Ntn hydrolases)"/>
    <property type="match status" value="1"/>
</dbReference>
<comment type="catalytic activity">
    <reaction evidence="8 9">
        <text>L-aspartate + L-glutamine + ATP + H2O = L-asparagine + L-glutamate + AMP + diphosphate + H(+)</text>
        <dbReference type="Rhea" id="RHEA:12228"/>
        <dbReference type="ChEBI" id="CHEBI:15377"/>
        <dbReference type="ChEBI" id="CHEBI:15378"/>
        <dbReference type="ChEBI" id="CHEBI:29985"/>
        <dbReference type="ChEBI" id="CHEBI:29991"/>
        <dbReference type="ChEBI" id="CHEBI:30616"/>
        <dbReference type="ChEBI" id="CHEBI:33019"/>
        <dbReference type="ChEBI" id="CHEBI:58048"/>
        <dbReference type="ChEBI" id="CHEBI:58359"/>
        <dbReference type="ChEBI" id="CHEBI:456215"/>
        <dbReference type="EC" id="6.3.5.4"/>
    </reaction>
</comment>
<evidence type="ECO:0000256" key="1">
    <source>
        <dbReference type="ARBA" id="ARBA00005187"/>
    </source>
</evidence>
<keyword evidence="16" id="KW-1185">Reference proteome</keyword>
<feature type="active site" description="For GATase activity" evidence="10">
    <location>
        <position position="2"/>
    </location>
</feature>
<dbReference type="FunFam" id="3.40.50.620:FF:000055">
    <property type="entry name" value="Asparagine synthetase [glutamine-hydrolyzing]"/>
    <property type="match status" value="1"/>
</dbReference>
<dbReference type="CDD" id="cd01991">
    <property type="entry name" value="Asn_synthase_B_C"/>
    <property type="match status" value="1"/>
</dbReference>
<keyword evidence="6 10" id="KW-0061">Asparagine biosynthesis</keyword>
<dbReference type="CDD" id="cd00712">
    <property type="entry name" value="AsnB"/>
    <property type="match status" value="1"/>
</dbReference>
<evidence type="ECO:0000256" key="10">
    <source>
        <dbReference type="PIRSR" id="PIRSR001589-1"/>
    </source>
</evidence>
<dbReference type="EC" id="6.3.5.4" evidence="9"/>
<dbReference type="InterPro" id="IPR014729">
    <property type="entry name" value="Rossmann-like_a/b/a_fold"/>
</dbReference>
<evidence type="ECO:0000256" key="11">
    <source>
        <dbReference type="PIRSR" id="PIRSR001589-2"/>
    </source>
</evidence>
<feature type="binding site" evidence="11">
    <location>
        <position position="231"/>
    </location>
    <ligand>
        <name>ATP</name>
        <dbReference type="ChEBI" id="CHEBI:30616"/>
    </ligand>
</feature>
<evidence type="ECO:0000256" key="9">
    <source>
        <dbReference type="PIRNR" id="PIRNR001589"/>
    </source>
</evidence>
<evidence type="ECO:0000313" key="15">
    <source>
        <dbReference type="EMBL" id="KAG6386450.1"/>
    </source>
</evidence>
<dbReference type="SUPFAM" id="SSF52402">
    <property type="entry name" value="Adenine nucleotide alpha hydrolases-like"/>
    <property type="match status" value="1"/>
</dbReference>
<dbReference type="OrthoDB" id="409189at2759"/>
<name>A0A8X8W1P5_SALSN</name>
<dbReference type="InterPro" id="IPR029055">
    <property type="entry name" value="Ntn_hydrolases_N"/>
</dbReference>